<evidence type="ECO:0000313" key="1">
    <source>
        <dbReference type="EMBL" id="JAG17253.1"/>
    </source>
</evidence>
<reference evidence="1" key="1">
    <citation type="journal article" date="2014" name="PLoS ONE">
        <title>Transcriptome-Based Identification of ABC Transporters in the Western Tarnished Plant Bug Lygus hesperus.</title>
        <authorList>
            <person name="Hull J.J."/>
            <person name="Chaney K."/>
            <person name="Geib S.M."/>
            <person name="Fabrick J.A."/>
            <person name="Brent C.S."/>
            <person name="Walsh D."/>
            <person name="Lavine L.C."/>
        </authorList>
    </citation>
    <scope>NUCLEOTIDE SEQUENCE</scope>
</reference>
<sequence length="157" mass="18039">CEVALKDRNEARLKKMNRKTRSAIQTHRERRAIAKNMCRKKKRASDRKKLEELQEAFDSGKTRKFYGELKQMKAGYNPKVTFCKDTDGNLITDPAKIAEQWTTYFQDLLNVDTSDVQEVNINLTDSNADQIDPPTREEIFGIINNQKNCKSPGVDGI</sequence>
<proteinExistence type="predicted"/>
<accession>A0A0A9XEL4</accession>
<name>A0A0A9XEL4_LYGHE</name>
<organism evidence="1">
    <name type="scientific">Lygus hesperus</name>
    <name type="common">Western plant bug</name>
    <dbReference type="NCBI Taxonomy" id="30085"/>
    <lineage>
        <taxon>Eukaryota</taxon>
        <taxon>Metazoa</taxon>
        <taxon>Ecdysozoa</taxon>
        <taxon>Arthropoda</taxon>
        <taxon>Hexapoda</taxon>
        <taxon>Insecta</taxon>
        <taxon>Pterygota</taxon>
        <taxon>Neoptera</taxon>
        <taxon>Paraneoptera</taxon>
        <taxon>Hemiptera</taxon>
        <taxon>Heteroptera</taxon>
        <taxon>Panheteroptera</taxon>
        <taxon>Cimicomorpha</taxon>
        <taxon>Miridae</taxon>
        <taxon>Mirini</taxon>
        <taxon>Lygus</taxon>
    </lineage>
</organism>
<feature type="non-terminal residue" evidence="1">
    <location>
        <position position="1"/>
    </location>
</feature>
<dbReference type="EMBL" id="GBHO01026351">
    <property type="protein sequence ID" value="JAG17253.1"/>
    <property type="molecule type" value="Transcribed_RNA"/>
</dbReference>
<feature type="non-terminal residue" evidence="1">
    <location>
        <position position="157"/>
    </location>
</feature>
<dbReference type="AlphaFoldDB" id="A0A0A9XEL4"/>
<gene>
    <name evidence="1" type="ORF">CM83_104202</name>
</gene>
<reference evidence="1" key="2">
    <citation type="submission" date="2014-07" db="EMBL/GenBank/DDBJ databases">
        <authorList>
            <person name="Hull J."/>
        </authorList>
    </citation>
    <scope>NUCLEOTIDE SEQUENCE</scope>
</reference>
<protein>
    <submittedName>
        <fullName evidence="1">Uncharacterized protein</fullName>
    </submittedName>
</protein>